<organism evidence="2 3">
    <name type="scientific">Pelatocladus maniniholoensis HA4357-MV3</name>
    <dbReference type="NCBI Taxonomy" id="1117104"/>
    <lineage>
        <taxon>Bacteria</taxon>
        <taxon>Bacillati</taxon>
        <taxon>Cyanobacteriota</taxon>
        <taxon>Cyanophyceae</taxon>
        <taxon>Nostocales</taxon>
        <taxon>Nostocaceae</taxon>
        <taxon>Pelatocladus</taxon>
    </lineage>
</organism>
<sequence>MKFSPDSKLLASGDANGMVKLWDTSGNQLAQLPHSGEVININFSPDEKQLATMSNDGTIRLWQLGGIEELMAQNCDWIRVYLQMSPNISNSDRYLCDGIGTTQ</sequence>
<dbReference type="PANTHER" id="PTHR19879">
    <property type="entry name" value="TRANSCRIPTION INITIATION FACTOR TFIID"/>
    <property type="match status" value="1"/>
</dbReference>
<name>A0A9E3HCJ2_9NOST</name>
<dbReference type="Gene3D" id="2.130.10.10">
    <property type="entry name" value="YVTN repeat-like/Quinoprotein amine dehydrogenase"/>
    <property type="match status" value="1"/>
</dbReference>
<dbReference type="EMBL" id="JAHHHW010000145">
    <property type="protein sequence ID" value="MBW4434903.1"/>
    <property type="molecule type" value="Genomic_DNA"/>
</dbReference>
<comment type="caution">
    <text evidence="2">The sequence shown here is derived from an EMBL/GenBank/DDBJ whole genome shotgun (WGS) entry which is preliminary data.</text>
</comment>
<dbReference type="Pfam" id="PF00400">
    <property type="entry name" value="WD40"/>
    <property type="match status" value="2"/>
</dbReference>
<feature type="repeat" description="WD" evidence="1">
    <location>
        <begin position="1"/>
        <end position="32"/>
    </location>
</feature>
<dbReference type="SMART" id="SM00320">
    <property type="entry name" value="WD40"/>
    <property type="match status" value="2"/>
</dbReference>
<reference evidence="2" key="1">
    <citation type="submission" date="2021-05" db="EMBL/GenBank/DDBJ databases">
        <authorList>
            <person name="Pietrasiak N."/>
            <person name="Ward R."/>
            <person name="Stajich J.E."/>
            <person name="Kurbessoian T."/>
        </authorList>
    </citation>
    <scope>NUCLEOTIDE SEQUENCE</scope>
    <source>
        <strain evidence="2">HA4357-MV3</strain>
    </source>
</reference>
<reference evidence="2" key="2">
    <citation type="journal article" date="2022" name="Microbiol. Resour. Announc.">
        <title>Metagenome Sequencing to Explore Phylogenomics of Terrestrial Cyanobacteria.</title>
        <authorList>
            <person name="Ward R.D."/>
            <person name="Stajich J.E."/>
            <person name="Johansen J.R."/>
            <person name="Huntemann M."/>
            <person name="Clum A."/>
            <person name="Foster B."/>
            <person name="Foster B."/>
            <person name="Roux S."/>
            <person name="Palaniappan K."/>
            <person name="Varghese N."/>
            <person name="Mukherjee S."/>
            <person name="Reddy T.B.K."/>
            <person name="Daum C."/>
            <person name="Copeland A."/>
            <person name="Chen I.A."/>
            <person name="Ivanova N.N."/>
            <person name="Kyrpides N.C."/>
            <person name="Shapiro N."/>
            <person name="Eloe-Fadrosh E.A."/>
            <person name="Pietrasiak N."/>
        </authorList>
    </citation>
    <scope>NUCLEOTIDE SEQUENCE</scope>
    <source>
        <strain evidence="2">HA4357-MV3</strain>
    </source>
</reference>
<dbReference type="InterPro" id="IPR015943">
    <property type="entry name" value="WD40/YVTN_repeat-like_dom_sf"/>
</dbReference>
<dbReference type="InterPro" id="IPR036322">
    <property type="entry name" value="WD40_repeat_dom_sf"/>
</dbReference>
<accession>A0A9E3HCJ2</accession>
<evidence type="ECO:0000256" key="1">
    <source>
        <dbReference type="PROSITE-ProRule" id="PRU00221"/>
    </source>
</evidence>
<evidence type="ECO:0000313" key="2">
    <source>
        <dbReference type="EMBL" id="MBW4434903.1"/>
    </source>
</evidence>
<proteinExistence type="predicted"/>
<feature type="repeat" description="WD" evidence="1">
    <location>
        <begin position="31"/>
        <end position="72"/>
    </location>
</feature>
<dbReference type="AlphaFoldDB" id="A0A9E3HCJ2"/>
<keyword evidence="1" id="KW-0853">WD repeat</keyword>
<dbReference type="InterPro" id="IPR001680">
    <property type="entry name" value="WD40_rpt"/>
</dbReference>
<dbReference type="PROSITE" id="PS50082">
    <property type="entry name" value="WD_REPEATS_2"/>
    <property type="match status" value="2"/>
</dbReference>
<protein>
    <submittedName>
        <fullName evidence="2">Uncharacterized protein</fullName>
    </submittedName>
</protein>
<dbReference type="PANTHER" id="PTHR19879:SF9">
    <property type="entry name" value="TRANSCRIPTION INITIATION FACTOR TFIID SUBUNIT 5"/>
    <property type="match status" value="1"/>
</dbReference>
<dbReference type="PROSITE" id="PS50294">
    <property type="entry name" value="WD_REPEATS_REGION"/>
    <property type="match status" value="2"/>
</dbReference>
<dbReference type="Proteomes" id="UP000813215">
    <property type="component" value="Unassembled WGS sequence"/>
</dbReference>
<dbReference type="SUPFAM" id="SSF50978">
    <property type="entry name" value="WD40 repeat-like"/>
    <property type="match status" value="1"/>
</dbReference>
<evidence type="ECO:0000313" key="3">
    <source>
        <dbReference type="Proteomes" id="UP000813215"/>
    </source>
</evidence>
<gene>
    <name evidence="2" type="ORF">KME28_25115</name>
</gene>